<accession>A0A3M2L526</accession>
<dbReference type="GO" id="GO:0006352">
    <property type="term" value="P:DNA-templated transcription initiation"/>
    <property type="evidence" value="ECO:0007669"/>
    <property type="project" value="InterPro"/>
</dbReference>
<keyword evidence="4" id="KW-0731">Sigma factor</keyword>
<comment type="similarity">
    <text evidence="1">Belongs to the sigma-70 factor family. ECF subfamily.</text>
</comment>
<dbReference type="InterPro" id="IPR013249">
    <property type="entry name" value="RNA_pol_sigma70_r4_t2"/>
</dbReference>
<keyword evidence="3" id="KW-0805">Transcription regulation</keyword>
<dbReference type="InterPro" id="IPR052704">
    <property type="entry name" value="ECF_Sigma-70_Domain"/>
</dbReference>
<evidence type="ECO:0000256" key="2">
    <source>
        <dbReference type="ARBA" id="ARBA00011344"/>
    </source>
</evidence>
<evidence type="ECO:0000313" key="10">
    <source>
        <dbReference type="EMBL" id="RMI29628.1"/>
    </source>
</evidence>
<proteinExistence type="inferred from homology"/>
<dbReference type="InterPro" id="IPR014305">
    <property type="entry name" value="RNA_pol_sigma-G_actinobac"/>
</dbReference>
<dbReference type="SUPFAM" id="SSF54427">
    <property type="entry name" value="NTF2-like"/>
    <property type="match status" value="1"/>
</dbReference>
<feature type="domain" description="RNA polymerase sigma-70 region 2" evidence="7">
    <location>
        <begin position="23"/>
        <end position="84"/>
    </location>
</feature>
<dbReference type="InterPro" id="IPR037401">
    <property type="entry name" value="SnoaL-like"/>
</dbReference>
<dbReference type="SUPFAM" id="SSF88659">
    <property type="entry name" value="Sigma3 and sigma4 domains of RNA polymerase sigma factors"/>
    <property type="match status" value="1"/>
</dbReference>
<dbReference type="InterPro" id="IPR013324">
    <property type="entry name" value="RNA_pol_sigma_r3/r4-like"/>
</dbReference>
<dbReference type="EMBL" id="RFFH01000013">
    <property type="protein sequence ID" value="RMI29628.1"/>
    <property type="molecule type" value="Genomic_DNA"/>
</dbReference>
<evidence type="ECO:0000313" key="11">
    <source>
        <dbReference type="Proteomes" id="UP000279275"/>
    </source>
</evidence>
<sequence>MTTARIPAERSDFTTATEPLRHELLVYCYRMLGSIHDAEEVLQDVYLDAWRAYDRFEGRASVRTWMYRITSRAAVRAAERRGRRPLPSELGPAVDPSDGFVRSEIAWLEPLPDASAADPAVTAVRREGVRLALIAALQHLTPRQRAVLILREVLEWSARETAVALDMSVPAVNSALQRARDRLPAADEHRAEPGEARQRELVDRYAAAFENADVRALVDVLTADAAFEMPPYRLWLTGRDRVIAFLTDRVAELGTLATVITSANGQPAVAVYRQGADGAWHAHALNVLTCTAGGVSRTVAFQQPDLFPAFGLPMHSALRP</sequence>
<evidence type="ECO:0000259" key="9">
    <source>
        <dbReference type="Pfam" id="PF12680"/>
    </source>
</evidence>
<dbReference type="PANTHER" id="PTHR30173">
    <property type="entry name" value="SIGMA 19 FACTOR"/>
    <property type="match status" value="1"/>
</dbReference>
<gene>
    <name evidence="10" type="ORF">EBN03_24770</name>
</gene>
<dbReference type="InterPro" id="IPR007627">
    <property type="entry name" value="RNA_pol_sigma70_r2"/>
</dbReference>
<feature type="domain" description="RNA polymerase sigma factor 70 region 4 type 2" evidence="8">
    <location>
        <begin position="131"/>
        <end position="183"/>
    </location>
</feature>
<dbReference type="Pfam" id="PF12680">
    <property type="entry name" value="SnoaL_2"/>
    <property type="match status" value="1"/>
</dbReference>
<comment type="caution">
    <text evidence="10">The sequence shown here is derived from an EMBL/GenBank/DDBJ whole genome shotgun (WGS) entry which is preliminary data.</text>
</comment>
<dbReference type="InterPro" id="IPR014284">
    <property type="entry name" value="RNA_pol_sigma-70_dom"/>
</dbReference>
<dbReference type="PANTHER" id="PTHR30173:SF36">
    <property type="entry name" value="ECF RNA POLYMERASE SIGMA FACTOR SIGJ"/>
    <property type="match status" value="1"/>
</dbReference>
<dbReference type="Gene3D" id="3.10.450.50">
    <property type="match status" value="1"/>
</dbReference>
<dbReference type="NCBIfam" id="NF006089">
    <property type="entry name" value="PRK08241.1"/>
    <property type="match status" value="1"/>
</dbReference>
<dbReference type="Gene3D" id="1.10.10.10">
    <property type="entry name" value="Winged helix-like DNA-binding domain superfamily/Winged helix DNA-binding domain"/>
    <property type="match status" value="1"/>
</dbReference>
<feature type="domain" description="SnoaL-like" evidence="9">
    <location>
        <begin position="202"/>
        <end position="275"/>
    </location>
</feature>
<comment type="subunit">
    <text evidence="2">Interacts transiently with the RNA polymerase catalytic core formed by RpoA, RpoB, RpoC and RpoZ (2 alpha, 1 beta, 1 beta' and 1 omega subunit) to form the RNA polymerase holoenzyme that can initiate transcription.</text>
</comment>
<name>A0A3M2L526_9NOCA</name>
<dbReference type="GO" id="GO:0016987">
    <property type="term" value="F:sigma factor activity"/>
    <property type="evidence" value="ECO:0007669"/>
    <property type="project" value="UniProtKB-KW"/>
</dbReference>
<keyword evidence="6" id="KW-0804">Transcription</keyword>
<dbReference type="InterPro" id="IPR013325">
    <property type="entry name" value="RNA_pol_sigma_r2"/>
</dbReference>
<dbReference type="InterPro" id="IPR032710">
    <property type="entry name" value="NTF2-like_dom_sf"/>
</dbReference>
<evidence type="ECO:0000259" key="7">
    <source>
        <dbReference type="Pfam" id="PF04542"/>
    </source>
</evidence>
<organism evidence="10 11">
    <name type="scientific">Nocardia stercoris</name>
    <dbReference type="NCBI Taxonomy" id="2483361"/>
    <lineage>
        <taxon>Bacteria</taxon>
        <taxon>Bacillati</taxon>
        <taxon>Actinomycetota</taxon>
        <taxon>Actinomycetes</taxon>
        <taxon>Mycobacteriales</taxon>
        <taxon>Nocardiaceae</taxon>
        <taxon>Nocardia</taxon>
    </lineage>
</organism>
<evidence type="ECO:0000259" key="8">
    <source>
        <dbReference type="Pfam" id="PF08281"/>
    </source>
</evidence>
<dbReference type="GO" id="GO:0003677">
    <property type="term" value="F:DNA binding"/>
    <property type="evidence" value="ECO:0007669"/>
    <property type="project" value="UniProtKB-KW"/>
</dbReference>
<dbReference type="RefSeq" id="WP_122190529.1">
    <property type="nucleotide sequence ID" value="NZ_RFFH01000013.1"/>
</dbReference>
<evidence type="ECO:0000256" key="4">
    <source>
        <dbReference type="ARBA" id="ARBA00023082"/>
    </source>
</evidence>
<evidence type="ECO:0000256" key="3">
    <source>
        <dbReference type="ARBA" id="ARBA00023015"/>
    </source>
</evidence>
<dbReference type="Proteomes" id="UP000279275">
    <property type="component" value="Unassembled WGS sequence"/>
</dbReference>
<dbReference type="InterPro" id="IPR036388">
    <property type="entry name" value="WH-like_DNA-bd_sf"/>
</dbReference>
<dbReference type="SUPFAM" id="SSF88946">
    <property type="entry name" value="Sigma2 domain of RNA polymerase sigma factors"/>
    <property type="match status" value="1"/>
</dbReference>
<dbReference type="Pfam" id="PF08281">
    <property type="entry name" value="Sigma70_r4_2"/>
    <property type="match status" value="1"/>
</dbReference>
<dbReference type="AlphaFoldDB" id="A0A3M2L526"/>
<dbReference type="CDD" id="cd06171">
    <property type="entry name" value="Sigma70_r4"/>
    <property type="match status" value="1"/>
</dbReference>
<evidence type="ECO:0000256" key="6">
    <source>
        <dbReference type="ARBA" id="ARBA00023163"/>
    </source>
</evidence>
<keyword evidence="5" id="KW-0238">DNA-binding</keyword>
<evidence type="ECO:0000256" key="5">
    <source>
        <dbReference type="ARBA" id="ARBA00023125"/>
    </source>
</evidence>
<dbReference type="OrthoDB" id="7376212at2"/>
<reference evidence="10 11" key="1">
    <citation type="submission" date="2018-10" db="EMBL/GenBank/DDBJ databases">
        <title>Isolation from cow dung.</title>
        <authorList>
            <person name="Ling L."/>
        </authorList>
    </citation>
    <scope>NUCLEOTIDE SEQUENCE [LARGE SCALE GENOMIC DNA]</scope>
    <source>
        <strain evidence="10 11">NEAU-LL90</strain>
    </source>
</reference>
<protein>
    <submittedName>
        <fullName evidence="10">Sigma-70 family RNA polymerase sigma factor</fullName>
    </submittedName>
</protein>
<evidence type="ECO:0000256" key="1">
    <source>
        <dbReference type="ARBA" id="ARBA00010641"/>
    </source>
</evidence>
<dbReference type="NCBIfam" id="TIGR02960">
    <property type="entry name" value="SigX5"/>
    <property type="match status" value="1"/>
</dbReference>
<dbReference type="NCBIfam" id="TIGR02937">
    <property type="entry name" value="sigma70-ECF"/>
    <property type="match status" value="1"/>
</dbReference>
<dbReference type="Gene3D" id="1.10.1740.10">
    <property type="match status" value="1"/>
</dbReference>
<dbReference type="Pfam" id="PF04542">
    <property type="entry name" value="Sigma70_r2"/>
    <property type="match status" value="1"/>
</dbReference>
<keyword evidence="11" id="KW-1185">Reference proteome</keyword>